<evidence type="ECO:0000259" key="3">
    <source>
        <dbReference type="Pfam" id="PF26130"/>
    </source>
</evidence>
<sequence>MRYRLQPKEEPNYGSGECLFTCEVHHGGTVHIDHASFSYTGCKKDHFDYIDPDEISLLEFETMAEQLGYSKEISVWCRVCADDNNPKLMISDQELMLMINKIPKNNRLLEYFFNHKEVQVEGVLAEKEVQEAVEDGDKELNGLDADKDVEVDCVDADKDVEVDGVDDDNADGSDFYDPNNDVEVDDIDVNSNKNGIDENLRRDWVIQYKTQSQLVPTEDGSDYAPSDVLLSGGETDGEETSRRYPEFNAEIDMKNPQFEVGMIFSSFEEFKTAIREYAIKQRRNVQFEKNDTMRVKAVC</sequence>
<keyword evidence="5" id="KW-1185">Reference proteome</keyword>
<feature type="domain" description="Transposase MuDR plant" evidence="2">
    <location>
        <begin position="257"/>
        <end position="299"/>
    </location>
</feature>
<organism evidence="4 5">
    <name type="scientific">Rhynchospora pubera</name>
    <dbReference type="NCBI Taxonomy" id="906938"/>
    <lineage>
        <taxon>Eukaryota</taxon>
        <taxon>Viridiplantae</taxon>
        <taxon>Streptophyta</taxon>
        <taxon>Embryophyta</taxon>
        <taxon>Tracheophyta</taxon>
        <taxon>Spermatophyta</taxon>
        <taxon>Magnoliopsida</taxon>
        <taxon>Liliopsida</taxon>
        <taxon>Poales</taxon>
        <taxon>Cyperaceae</taxon>
        <taxon>Cyperoideae</taxon>
        <taxon>Rhynchosporeae</taxon>
        <taxon>Rhynchospora</taxon>
    </lineage>
</organism>
<feature type="domain" description="PB1-like" evidence="3">
    <location>
        <begin position="20"/>
        <end position="115"/>
    </location>
</feature>
<dbReference type="EMBL" id="JAMFTS010000004">
    <property type="protein sequence ID" value="KAJ4760357.1"/>
    <property type="molecule type" value="Genomic_DNA"/>
</dbReference>
<evidence type="ECO:0000259" key="2">
    <source>
        <dbReference type="Pfam" id="PF03108"/>
    </source>
</evidence>
<reference evidence="4" key="1">
    <citation type="submission" date="2022-08" db="EMBL/GenBank/DDBJ databases">
        <authorList>
            <person name="Marques A."/>
        </authorList>
    </citation>
    <scope>NUCLEOTIDE SEQUENCE</scope>
    <source>
        <strain evidence="4">RhyPub2mFocal</strain>
        <tissue evidence="4">Leaves</tissue>
    </source>
</reference>
<dbReference type="InterPro" id="IPR058594">
    <property type="entry name" value="PB1-like_dom_pln"/>
</dbReference>
<dbReference type="InterPro" id="IPR004332">
    <property type="entry name" value="Transposase_MuDR"/>
</dbReference>
<feature type="region of interest" description="Disordered" evidence="1">
    <location>
        <begin position="162"/>
        <end position="181"/>
    </location>
</feature>
<comment type="caution">
    <text evidence="4">The sequence shown here is derived from an EMBL/GenBank/DDBJ whole genome shotgun (WGS) entry which is preliminary data.</text>
</comment>
<evidence type="ECO:0000313" key="4">
    <source>
        <dbReference type="EMBL" id="KAJ4760357.1"/>
    </source>
</evidence>
<evidence type="ECO:0008006" key="6">
    <source>
        <dbReference type="Google" id="ProtNLM"/>
    </source>
</evidence>
<name>A0AAV8CWZ9_9POAL</name>
<protein>
    <recommendedName>
        <fullName evidence="6">Transposase MuDR plant domain-containing protein</fullName>
    </recommendedName>
</protein>
<accession>A0AAV8CWZ9</accession>
<evidence type="ECO:0000313" key="5">
    <source>
        <dbReference type="Proteomes" id="UP001140206"/>
    </source>
</evidence>
<gene>
    <name evidence="4" type="ORF">LUZ62_070732</name>
</gene>
<dbReference type="Pfam" id="PF03108">
    <property type="entry name" value="DBD_Tnp_Mut"/>
    <property type="match status" value="1"/>
</dbReference>
<feature type="compositionally biased region" description="Acidic residues" evidence="1">
    <location>
        <begin position="162"/>
        <end position="171"/>
    </location>
</feature>
<proteinExistence type="predicted"/>
<evidence type="ECO:0000256" key="1">
    <source>
        <dbReference type="SAM" id="MobiDB-lite"/>
    </source>
</evidence>
<dbReference type="Proteomes" id="UP001140206">
    <property type="component" value="Chromosome 4"/>
</dbReference>
<dbReference type="Pfam" id="PF26130">
    <property type="entry name" value="PB1-like"/>
    <property type="match status" value="1"/>
</dbReference>
<dbReference type="AlphaFoldDB" id="A0AAV8CWZ9"/>